<organism evidence="2 3">
    <name type="scientific">Mycolicibacterium chubuense (strain NBB4)</name>
    <name type="common">Mycobacterium chubuense</name>
    <dbReference type="NCBI Taxonomy" id="710421"/>
    <lineage>
        <taxon>Bacteria</taxon>
        <taxon>Bacillati</taxon>
        <taxon>Actinomycetota</taxon>
        <taxon>Actinomycetes</taxon>
        <taxon>Mycobacteriales</taxon>
        <taxon>Mycobacteriaceae</taxon>
        <taxon>Mycolicibacterium</taxon>
    </lineage>
</organism>
<accession>I4BKZ2</accession>
<name>I4BKZ2_MYCCN</name>
<evidence type="ECO:0000313" key="2">
    <source>
        <dbReference type="EMBL" id="AFM17949.1"/>
    </source>
</evidence>
<keyword evidence="1" id="KW-0472">Membrane</keyword>
<evidence type="ECO:0008006" key="4">
    <source>
        <dbReference type="Google" id="ProtNLM"/>
    </source>
</evidence>
<dbReference type="AlphaFoldDB" id="I4BKZ2"/>
<feature type="transmembrane region" description="Helical" evidence="1">
    <location>
        <begin position="182"/>
        <end position="205"/>
    </location>
</feature>
<evidence type="ECO:0000256" key="1">
    <source>
        <dbReference type="SAM" id="Phobius"/>
    </source>
</evidence>
<protein>
    <recommendedName>
        <fullName evidence="4">Transmembrane protein</fullName>
    </recommendedName>
</protein>
<evidence type="ECO:0000313" key="3">
    <source>
        <dbReference type="Proteomes" id="UP000006057"/>
    </source>
</evidence>
<keyword evidence="1" id="KW-0812">Transmembrane</keyword>
<dbReference type="STRING" id="710421.Mycch_3200"/>
<dbReference type="EMBL" id="CP003053">
    <property type="protein sequence ID" value="AFM17949.1"/>
    <property type="molecule type" value="Genomic_DNA"/>
</dbReference>
<dbReference type="Pfam" id="PF10812">
    <property type="entry name" value="DUF2561"/>
    <property type="match status" value="1"/>
</dbReference>
<gene>
    <name evidence="2" type="ordered locus">Mycch_3200</name>
</gene>
<keyword evidence="3" id="KW-1185">Reference proteome</keyword>
<dbReference type="KEGG" id="mcb:Mycch_3200"/>
<dbReference type="Proteomes" id="UP000006057">
    <property type="component" value="Chromosome"/>
</dbReference>
<keyword evidence="1" id="KW-1133">Transmembrane helix</keyword>
<reference evidence="2 3" key="1">
    <citation type="submission" date="2012-06" db="EMBL/GenBank/DDBJ databases">
        <title>Complete sequence of chromosome of Mycobacterium chubuense NBB4.</title>
        <authorList>
            <consortium name="US DOE Joint Genome Institute"/>
            <person name="Lucas S."/>
            <person name="Han J."/>
            <person name="Lapidus A."/>
            <person name="Cheng J.-F."/>
            <person name="Goodwin L."/>
            <person name="Pitluck S."/>
            <person name="Peters L."/>
            <person name="Mikhailova N."/>
            <person name="Teshima H."/>
            <person name="Detter J.C."/>
            <person name="Han C."/>
            <person name="Tapia R."/>
            <person name="Land M."/>
            <person name="Hauser L."/>
            <person name="Kyrpides N."/>
            <person name="Ivanova N."/>
            <person name="Pagani I."/>
            <person name="Mattes T."/>
            <person name="Holmes A."/>
            <person name="Rutledge P."/>
            <person name="Paulsen I."/>
            <person name="Coleman N."/>
            <person name="Woyke T."/>
        </authorList>
    </citation>
    <scope>NUCLEOTIDE SEQUENCE [LARGE SCALE GENOMIC DNA]</scope>
    <source>
        <strain evidence="2 3">NBB4</strain>
    </source>
</reference>
<feature type="transmembrane region" description="Helical" evidence="1">
    <location>
        <begin position="33"/>
        <end position="55"/>
    </location>
</feature>
<dbReference type="PATRIC" id="fig|710421.3.peg.3199"/>
<dbReference type="HOGENOM" id="CLU_112435_0_0_11"/>
<sequence length="214" mass="22571">MTAYDPGNRPQPDAGFDLTSLDRTDRALLGGGVLVWLGALGAGVAATVVLVNLARGHTETSGSGTPWYLYVVIVVSAVVIAGAIPLLLRARRVTQTQAAEGEPRTPLRAEEPQVRATDAPTEKLRTVSPTPLAAVSGPLPVLSPEFGRLWLRCTAAIVGAMGLATLLVGVATYLMAVGSDTVAWVLYAFAGLVTVAMCALPWYFLREMRAELED</sequence>
<feature type="transmembrane region" description="Helical" evidence="1">
    <location>
        <begin position="67"/>
        <end position="88"/>
    </location>
</feature>
<dbReference type="InterPro" id="IPR024381">
    <property type="entry name" value="DUF2561"/>
</dbReference>
<dbReference type="RefSeq" id="WP_014816425.1">
    <property type="nucleotide sequence ID" value="NC_018027.1"/>
</dbReference>
<dbReference type="eggNOG" id="ENOG50316TG">
    <property type="taxonomic scope" value="Bacteria"/>
</dbReference>
<feature type="transmembrane region" description="Helical" evidence="1">
    <location>
        <begin position="149"/>
        <end position="176"/>
    </location>
</feature>
<proteinExistence type="predicted"/>
<dbReference type="OrthoDB" id="4640608at2"/>